<feature type="domain" description="Shugoshin C-terminal" evidence="11">
    <location>
        <begin position="406"/>
        <end position="429"/>
    </location>
</feature>
<feature type="compositionally biased region" description="Basic and acidic residues" evidence="10">
    <location>
        <begin position="642"/>
        <end position="653"/>
    </location>
</feature>
<keyword evidence="7" id="KW-0131">Cell cycle</keyword>
<feature type="region of interest" description="Disordered" evidence="10">
    <location>
        <begin position="619"/>
        <end position="692"/>
    </location>
</feature>
<evidence type="ECO:0000313" key="14">
    <source>
        <dbReference type="Proteomes" id="UP000243515"/>
    </source>
</evidence>
<feature type="region of interest" description="Disordered" evidence="10">
    <location>
        <begin position="371"/>
        <end position="415"/>
    </location>
</feature>
<dbReference type="GO" id="GO:0051301">
    <property type="term" value="P:cell division"/>
    <property type="evidence" value="ECO:0007669"/>
    <property type="project" value="UniProtKB-KW"/>
</dbReference>
<evidence type="ECO:0000256" key="5">
    <source>
        <dbReference type="ARBA" id="ARBA00022829"/>
    </source>
</evidence>
<dbReference type="GO" id="GO:0045132">
    <property type="term" value="P:meiotic chromosome segregation"/>
    <property type="evidence" value="ECO:0007669"/>
    <property type="project" value="InterPro"/>
</dbReference>
<evidence type="ECO:0000259" key="12">
    <source>
        <dbReference type="Pfam" id="PF07558"/>
    </source>
</evidence>
<feature type="coiled-coil region" evidence="9">
    <location>
        <begin position="22"/>
        <end position="56"/>
    </location>
</feature>
<feature type="compositionally biased region" description="Basic residues" evidence="10">
    <location>
        <begin position="680"/>
        <end position="692"/>
    </location>
</feature>
<comment type="subcellular location">
    <subcellularLocation>
        <location evidence="1">Chromosome</location>
        <location evidence="1">Centromere</location>
    </subcellularLocation>
</comment>
<sequence length="692" mass="77603">KRRFVRQNREIARANSVQSLRIQTLESEVSRLLRENASLRQQVISLRNDVEKYEAAKLLEDGVYDFREKLDIKLAEIGGLVAELGRLPRKVGRVCQSTTGTERQNSGRHRRIALDTAEEDGRLPVILEDKYFPRKTLEPQELEDLANGASEYLESPKIGTPPIAHFDVEGSPSPRSPTGRFEFTKGLNLKDATMGLLNPENGLNEADDFVAEVATSAISQPAIEPTRRAAKSGSKRKFSSRDEDDRFLSDRNVIDNDFEFSRPLQTTLDAQKKGLALGGGLASKSARITKCKVLEPKSTNMQPVSPRKRAVADKENRKTHKGLAISDEKANNRTPVHSIRGDENDNIDLDHCTDPADNKGVDSCTVEEIGSTTATESRQQIQWKKPTHSRQQDTPEPGLYTSGLVSRPTRRPRGAVSYAEPNLRDKMRRPTNEFVDAVGADRFRRVSNSQGERKNTSEDYKVGAKSRTMLSKEGNFNEVPSTTPLLFADLGDTNPTGPFPSLSDLPATVNTVRKRRTLSANKDELVQSQDFDINIRKANRRRRRESGQAYIDMHSKTSNDEESLLRPEFENDAQVEKSSVPLTTATSSAAWMSRRYLSNPENEREKLPHLEGSVQAQFQQVDDNKQLTREDSNDSVSPTEQSHFDVQDDRQRSPETNQRRSKAIPEAASTPAVEGEIKRAQRAAARRRSMLF</sequence>
<evidence type="ECO:0000256" key="2">
    <source>
        <dbReference type="ARBA" id="ARBA00010845"/>
    </source>
</evidence>
<evidence type="ECO:0000259" key="11">
    <source>
        <dbReference type="Pfam" id="PF07557"/>
    </source>
</evidence>
<feature type="non-terminal residue" evidence="13">
    <location>
        <position position="1"/>
    </location>
</feature>
<feature type="domain" description="Shugoshin N-terminal coiled-coil" evidence="12">
    <location>
        <begin position="1"/>
        <end position="44"/>
    </location>
</feature>
<dbReference type="OrthoDB" id="5394106at2759"/>
<evidence type="ECO:0000256" key="1">
    <source>
        <dbReference type="ARBA" id="ARBA00004584"/>
    </source>
</evidence>
<dbReference type="Pfam" id="PF07557">
    <property type="entry name" value="Shugoshin_C"/>
    <property type="match status" value="1"/>
</dbReference>
<dbReference type="AlphaFoldDB" id="A0A232LXC6"/>
<keyword evidence="3" id="KW-0158">Chromosome</keyword>
<keyword evidence="14" id="KW-1185">Reference proteome</keyword>
<evidence type="ECO:0000256" key="4">
    <source>
        <dbReference type="ARBA" id="ARBA00022618"/>
    </source>
</evidence>
<feature type="compositionally biased region" description="Basic residues" evidence="10">
    <location>
        <begin position="228"/>
        <end position="238"/>
    </location>
</feature>
<name>A0A232LXC6_9EURO</name>
<evidence type="ECO:0000256" key="9">
    <source>
        <dbReference type="SAM" id="Coils"/>
    </source>
</evidence>
<feature type="region of interest" description="Disordered" evidence="10">
    <location>
        <begin position="538"/>
        <end position="565"/>
    </location>
</feature>
<evidence type="ECO:0000256" key="3">
    <source>
        <dbReference type="ARBA" id="ARBA00022454"/>
    </source>
</evidence>
<evidence type="ECO:0000256" key="6">
    <source>
        <dbReference type="ARBA" id="ARBA00023054"/>
    </source>
</evidence>
<feature type="region of interest" description="Disordered" evidence="10">
    <location>
        <begin position="224"/>
        <end position="243"/>
    </location>
</feature>
<keyword evidence="6 9" id="KW-0175">Coiled coil</keyword>
<dbReference type="InterPro" id="IPR011515">
    <property type="entry name" value="Shugoshin_C"/>
</dbReference>
<dbReference type="EMBL" id="NPHW01003896">
    <property type="protein sequence ID" value="OXV08782.1"/>
    <property type="molecule type" value="Genomic_DNA"/>
</dbReference>
<reference evidence="13 14" key="1">
    <citation type="journal article" date="2015" name="Environ. Microbiol.">
        <title>Metagenome sequence of Elaphomyces granulatus from sporocarp tissue reveals Ascomycota ectomycorrhizal fingerprints of genome expansion and a Proteobacteria-rich microbiome.</title>
        <authorList>
            <person name="Quandt C.A."/>
            <person name="Kohler A."/>
            <person name="Hesse C.N."/>
            <person name="Sharpton T.J."/>
            <person name="Martin F."/>
            <person name="Spatafora J.W."/>
        </authorList>
    </citation>
    <scope>NUCLEOTIDE SEQUENCE [LARGE SCALE GENOMIC DNA]</scope>
    <source>
        <strain evidence="13 14">OSC145934</strain>
    </source>
</reference>
<keyword evidence="4" id="KW-0132">Cell division</keyword>
<feature type="compositionally biased region" description="Basic and acidic residues" evidence="10">
    <location>
        <begin position="553"/>
        <end position="565"/>
    </location>
</feature>
<dbReference type="Proteomes" id="UP000243515">
    <property type="component" value="Unassembled WGS sequence"/>
</dbReference>
<dbReference type="GO" id="GO:0000779">
    <property type="term" value="C:condensed chromosome, centromeric region"/>
    <property type="evidence" value="ECO:0007669"/>
    <property type="project" value="UniProtKB-ARBA"/>
</dbReference>
<comment type="similarity">
    <text evidence="2">Belongs to the shugoshin family.</text>
</comment>
<dbReference type="GO" id="GO:0005634">
    <property type="term" value="C:nucleus"/>
    <property type="evidence" value="ECO:0007669"/>
    <property type="project" value="InterPro"/>
</dbReference>
<protein>
    <recommendedName>
        <fullName evidence="15">Shugoshin C-terminal domain-containing protein</fullName>
    </recommendedName>
</protein>
<feature type="compositionally biased region" description="Polar residues" evidence="10">
    <location>
        <begin position="371"/>
        <end position="382"/>
    </location>
</feature>
<evidence type="ECO:0000256" key="10">
    <source>
        <dbReference type="SAM" id="MobiDB-lite"/>
    </source>
</evidence>
<keyword evidence="5" id="KW-0159">Chromosome partition</keyword>
<dbReference type="InterPro" id="IPR011516">
    <property type="entry name" value="Shugoshin_N"/>
</dbReference>
<organism evidence="13 14">
    <name type="scientific">Elaphomyces granulatus</name>
    <dbReference type="NCBI Taxonomy" id="519963"/>
    <lineage>
        <taxon>Eukaryota</taxon>
        <taxon>Fungi</taxon>
        <taxon>Dikarya</taxon>
        <taxon>Ascomycota</taxon>
        <taxon>Pezizomycotina</taxon>
        <taxon>Eurotiomycetes</taxon>
        <taxon>Eurotiomycetidae</taxon>
        <taxon>Eurotiales</taxon>
        <taxon>Elaphomycetaceae</taxon>
        <taxon>Elaphomyces</taxon>
    </lineage>
</organism>
<comment type="caution">
    <text evidence="13">The sequence shown here is derived from an EMBL/GenBank/DDBJ whole genome shotgun (WGS) entry which is preliminary data.</text>
</comment>
<proteinExistence type="inferred from homology"/>
<feature type="compositionally biased region" description="Basic and acidic residues" evidence="10">
    <location>
        <begin position="622"/>
        <end position="632"/>
    </location>
</feature>
<evidence type="ECO:0000256" key="8">
    <source>
        <dbReference type="ARBA" id="ARBA00023328"/>
    </source>
</evidence>
<accession>A0A232LXC6</accession>
<dbReference type="Pfam" id="PF07558">
    <property type="entry name" value="Shugoshin_N"/>
    <property type="match status" value="1"/>
</dbReference>
<evidence type="ECO:0008006" key="15">
    <source>
        <dbReference type="Google" id="ProtNLM"/>
    </source>
</evidence>
<gene>
    <name evidence="13" type="ORF">Egran_03456</name>
</gene>
<feature type="region of interest" description="Disordered" evidence="10">
    <location>
        <begin position="298"/>
        <end position="327"/>
    </location>
</feature>
<evidence type="ECO:0000313" key="13">
    <source>
        <dbReference type="EMBL" id="OXV08782.1"/>
    </source>
</evidence>
<evidence type="ECO:0000256" key="7">
    <source>
        <dbReference type="ARBA" id="ARBA00023306"/>
    </source>
</evidence>
<keyword evidence="8" id="KW-0137">Centromere</keyword>